<dbReference type="EMBL" id="FNOK01000001">
    <property type="protein sequence ID" value="SDW07844.1"/>
    <property type="molecule type" value="Genomic_DNA"/>
</dbReference>
<evidence type="ECO:0000256" key="1">
    <source>
        <dbReference type="ARBA" id="ARBA00009213"/>
    </source>
</evidence>
<dbReference type="PROSITE" id="PS51186">
    <property type="entry name" value="GNAT"/>
    <property type="match status" value="1"/>
</dbReference>
<feature type="domain" description="N-acetyltransferase" evidence="5">
    <location>
        <begin position="6"/>
        <end position="156"/>
    </location>
</feature>
<organism evidence="6 7">
    <name type="scientific">Saccharopolyspora shandongensis</name>
    <dbReference type="NCBI Taxonomy" id="418495"/>
    <lineage>
        <taxon>Bacteria</taxon>
        <taxon>Bacillati</taxon>
        <taxon>Actinomycetota</taxon>
        <taxon>Actinomycetes</taxon>
        <taxon>Pseudonocardiales</taxon>
        <taxon>Pseudonocardiaceae</taxon>
        <taxon>Saccharopolyspora</taxon>
    </lineage>
</organism>
<gene>
    <name evidence="6" type="ORF">SAMN05216215_1001137</name>
</gene>
<feature type="active site" description="Proton donor" evidence="4">
    <location>
        <position position="126"/>
    </location>
</feature>
<dbReference type="Pfam" id="PF13530">
    <property type="entry name" value="SCP2_2"/>
    <property type="match status" value="1"/>
</dbReference>
<proteinExistence type="inferred from homology"/>
<dbReference type="STRING" id="418495.SAMN05216215_1001137"/>
<accession>A0A1H2QMF7</accession>
<dbReference type="InterPro" id="IPR025559">
    <property type="entry name" value="Eis_dom"/>
</dbReference>
<comment type="similarity">
    <text evidence="1 4">Belongs to the acetyltransferase Eis family.</text>
</comment>
<dbReference type="GO" id="GO:0030649">
    <property type="term" value="P:aminoglycoside antibiotic catabolic process"/>
    <property type="evidence" value="ECO:0007669"/>
    <property type="project" value="TreeGrafter"/>
</dbReference>
<dbReference type="HAMAP" id="MF_01812">
    <property type="entry name" value="Eis"/>
    <property type="match status" value="1"/>
</dbReference>
<dbReference type="InterPro" id="IPR016181">
    <property type="entry name" value="Acyl_CoA_acyltransferase"/>
</dbReference>
<name>A0A1H2QMF7_9PSEU</name>
<dbReference type="GO" id="GO:0034069">
    <property type="term" value="F:aminoglycoside N-acetyltransferase activity"/>
    <property type="evidence" value="ECO:0007669"/>
    <property type="project" value="TreeGrafter"/>
</dbReference>
<dbReference type="PANTHER" id="PTHR37817">
    <property type="entry name" value="N-ACETYLTRANSFERASE EIS"/>
    <property type="match status" value="1"/>
</dbReference>
<evidence type="ECO:0000256" key="2">
    <source>
        <dbReference type="ARBA" id="ARBA00022679"/>
    </source>
</evidence>
<protein>
    <submittedName>
        <fullName evidence="6">Predicted acetyltransferase</fullName>
    </submittedName>
</protein>
<dbReference type="SUPFAM" id="SSF55729">
    <property type="entry name" value="Acyl-CoA N-acyltransferases (Nat)"/>
    <property type="match status" value="1"/>
</dbReference>
<dbReference type="InterPro" id="IPR041380">
    <property type="entry name" value="Acetyltransf_17"/>
</dbReference>
<dbReference type="NCBIfam" id="NF002367">
    <property type="entry name" value="PRK01346.1-4"/>
    <property type="match status" value="1"/>
</dbReference>
<keyword evidence="3 4" id="KW-0012">Acyltransferase</keyword>
<reference evidence="7" key="1">
    <citation type="submission" date="2016-10" db="EMBL/GenBank/DDBJ databases">
        <authorList>
            <person name="Varghese N."/>
            <person name="Submissions S."/>
        </authorList>
    </citation>
    <scope>NUCLEOTIDE SEQUENCE [LARGE SCALE GENOMIC DNA]</scope>
    <source>
        <strain evidence="7">CGMCC 4.3530</strain>
    </source>
</reference>
<dbReference type="InterPro" id="IPR051554">
    <property type="entry name" value="Acetyltransferase_Eis"/>
</dbReference>
<sequence>MGVTGHQVRPLAESEFREAHDLFRRALLLRSSKDEEWEQSVGRYEPGRVLGAFVDGALAGTAMATTNVVAVPGGRRLPVGAVTGVGVRADRTRRGLLTSLMRAQLDDARRRGEAVAMLHASEAVIYERFGYGVASRSRTVELDRRRAALRASAPVGGQVRVLDQDEAAPILSALYQRCDQDRPGQIGRDDAWWAGQRSWLGDGVMVAVHTDGDGLDDGFALYEAKNDKDVSSLQVHDLKTANAAAATQLWRFLLGVDLVDRVVGRNRPLDEPLEWWLTDRRQCQVTGVGDDLWLRLVDVLEALRARTFGPGDPVVIEVRDEFLPHNDGRYQVGPDGVDRCSDEPQLVLEVAVLAALYLGDQTASGLVAGGRIEARDPAAVAAADRLFAAAETPWCGTNF</sequence>
<evidence type="ECO:0000256" key="4">
    <source>
        <dbReference type="HAMAP-Rule" id="MF_01812"/>
    </source>
</evidence>
<feature type="binding site" evidence="4">
    <location>
        <begin position="85"/>
        <end position="87"/>
    </location>
    <ligand>
        <name>acetyl-CoA</name>
        <dbReference type="ChEBI" id="CHEBI:57288"/>
    </ligand>
</feature>
<dbReference type="PANTHER" id="PTHR37817:SF1">
    <property type="entry name" value="N-ACETYLTRANSFERASE EIS"/>
    <property type="match status" value="1"/>
</dbReference>
<feature type="binding site" evidence="4">
    <location>
        <begin position="121"/>
        <end position="122"/>
    </location>
    <ligand>
        <name>acetyl-CoA</name>
        <dbReference type="ChEBI" id="CHEBI:57288"/>
    </ligand>
</feature>
<dbReference type="Pfam" id="PF13527">
    <property type="entry name" value="Acetyltransf_9"/>
    <property type="match status" value="1"/>
</dbReference>
<feature type="active site" description="Proton acceptor; via carboxylate" evidence="4">
    <location>
        <position position="399"/>
    </location>
</feature>
<dbReference type="Gene3D" id="3.30.1050.10">
    <property type="entry name" value="SCP2 sterol-binding domain"/>
    <property type="match status" value="1"/>
</dbReference>
<dbReference type="InterPro" id="IPR000182">
    <property type="entry name" value="GNAT_dom"/>
</dbReference>
<dbReference type="Gene3D" id="3.40.630.30">
    <property type="match status" value="2"/>
</dbReference>
<keyword evidence="7" id="KW-1185">Reference proteome</keyword>
<feature type="binding site" evidence="4">
    <location>
        <begin position="93"/>
        <end position="98"/>
    </location>
    <ligand>
        <name>acetyl-CoA</name>
        <dbReference type="ChEBI" id="CHEBI:57288"/>
    </ligand>
</feature>
<dbReference type="SUPFAM" id="SSF55718">
    <property type="entry name" value="SCP-like"/>
    <property type="match status" value="1"/>
</dbReference>
<dbReference type="InterPro" id="IPR036527">
    <property type="entry name" value="SCP2_sterol-bd_dom_sf"/>
</dbReference>
<dbReference type="Proteomes" id="UP000199529">
    <property type="component" value="Unassembled WGS sequence"/>
</dbReference>
<dbReference type="Pfam" id="PF17668">
    <property type="entry name" value="Acetyltransf_17"/>
    <property type="match status" value="1"/>
</dbReference>
<comment type="subunit">
    <text evidence="4">Homohexamer; trimer of dimers.</text>
</comment>
<dbReference type="AlphaFoldDB" id="A0A1H2QMF7"/>
<evidence type="ECO:0000259" key="5">
    <source>
        <dbReference type="PROSITE" id="PS51186"/>
    </source>
</evidence>
<keyword evidence="2 4" id="KW-0808">Transferase</keyword>
<dbReference type="InterPro" id="IPR022902">
    <property type="entry name" value="NAcTrfase_Eis"/>
</dbReference>
<evidence type="ECO:0000256" key="3">
    <source>
        <dbReference type="ARBA" id="ARBA00023315"/>
    </source>
</evidence>
<evidence type="ECO:0000313" key="7">
    <source>
        <dbReference type="Proteomes" id="UP000199529"/>
    </source>
</evidence>
<dbReference type="CDD" id="cd04301">
    <property type="entry name" value="NAT_SF"/>
    <property type="match status" value="1"/>
</dbReference>
<evidence type="ECO:0000313" key="6">
    <source>
        <dbReference type="EMBL" id="SDW07844.1"/>
    </source>
</evidence>